<dbReference type="GO" id="GO:0070286">
    <property type="term" value="P:axonemal dynein complex assembly"/>
    <property type="evidence" value="ECO:0007669"/>
    <property type="project" value="InterPro"/>
</dbReference>
<feature type="coiled-coil region" evidence="12">
    <location>
        <begin position="266"/>
        <end position="325"/>
    </location>
</feature>
<sequence>MEDPAAGAGSPGLNLVNIQLPIRNPDILEHLKALPESDKDKFLNEIKKKYLKQMAAIEEQHSKHNMFRVQEAWLKIMRAAKTAQLKKEVEILSQNHQRDVDRKEALLHMMDRDLDEAEEQQLVASRSHFSNVGQLLDIQTARLEAVDHHFQAALSEMRQDFAAERRDLEHRHSLFSKELQLIVHFITKEEEEKEQAETHEHNTQFEVLKNRNIEEDHQTKSKLEDAVDTIKDKCNQALQDYKTQTDSNTQEYKKLLHEDDKVSREVDQRLRRVERLQQQIADWKSKIIQNRSECEERNSQLRLEKEELQRHYQELKAKMSKFRAEQMRRLRDLSSNAKECTESLDSQLKLAERILQTAALCRKLETEREKVVPFYLSREVDLEELDWSDVPAEVKEEIREALSDVGIDEWTYLDSFFKRYNKVFLDKLAIDKERQRLEKENEQLRSILKQFLDGVSVNDQVLGGANPLLVVNGRVNFNHIPVKRDTEGKVTIEAQTHVHKTTVRQQQILPRTN</sequence>
<evidence type="ECO:0000256" key="12">
    <source>
        <dbReference type="SAM" id="Coils"/>
    </source>
</evidence>
<comment type="subcellular location">
    <subcellularLocation>
        <location evidence="1">Cytoplasm</location>
        <location evidence="1">Cytoskeleton</location>
        <location evidence="1">Flagellum axoneme</location>
    </subcellularLocation>
    <subcellularLocation>
        <location evidence="8">Cytoplasm</location>
        <location evidence="8">Cytoskeleton</location>
        <location evidence="8">Flagellum basal body</location>
    </subcellularLocation>
</comment>
<evidence type="ECO:0000256" key="9">
    <source>
        <dbReference type="ARBA" id="ARBA00038424"/>
    </source>
</evidence>
<evidence type="ECO:0000256" key="6">
    <source>
        <dbReference type="ARBA" id="ARBA00023212"/>
    </source>
</evidence>
<dbReference type="EMBL" id="CDMZ01004059">
    <property type="protein sequence ID" value="CEM48529.1"/>
    <property type="molecule type" value="Genomic_DNA"/>
</dbReference>
<gene>
    <name evidence="15" type="ORF">Cvel_1421</name>
</gene>
<keyword evidence="7" id="KW-0966">Cell projection</keyword>
<evidence type="ECO:0000256" key="2">
    <source>
        <dbReference type="ARBA" id="ARBA00022490"/>
    </source>
</evidence>
<dbReference type="Pfam" id="PF14772">
    <property type="entry name" value="NYD-SP28"/>
    <property type="match status" value="1"/>
</dbReference>
<dbReference type="GO" id="GO:0060285">
    <property type="term" value="P:cilium-dependent cell motility"/>
    <property type="evidence" value="ECO:0007669"/>
    <property type="project" value="TreeGrafter"/>
</dbReference>
<keyword evidence="3" id="KW-0282">Flagellum</keyword>
<feature type="domain" description="Dynein regulatory complex protein 1/2 N-terminal" evidence="13">
    <location>
        <begin position="45"/>
        <end position="131"/>
    </location>
</feature>
<comment type="function">
    <text evidence="11">Component of the nexin-dynein regulatory complex (N-DRC), a key regulator of ciliary/flagellar motility which maintains the alignment and integrity of the distal axoneme and regulates microtubule sliding in motile axonemes. Plays a critical role in the assembly of N-DRC and also stabilizes the assembly of multiple inner dynein arms and radial spokes. Coassembles with DRC1 to form a central scaffold needed for assembly of the N-DRC and its attachment to the outer doublet microtubules.</text>
</comment>
<dbReference type="GO" id="GO:0005858">
    <property type="term" value="C:axonemal dynein complex"/>
    <property type="evidence" value="ECO:0007669"/>
    <property type="project" value="InterPro"/>
</dbReference>
<dbReference type="PANTHER" id="PTHR21625:SF0">
    <property type="entry name" value="DYNEIN REGULATORY COMPLEX SUBUNIT 2"/>
    <property type="match status" value="1"/>
</dbReference>
<dbReference type="Pfam" id="PF14775">
    <property type="entry name" value="NYD-SP28_assoc"/>
    <property type="match status" value="1"/>
</dbReference>
<dbReference type="PhylomeDB" id="A0A0G4HVM7"/>
<keyword evidence="4 12" id="KW-0175">Coiled coil</keyword>
<keyword evidence="5" id="KW-0969">Cilium</keyword>
<dbReference type="GO" id="GO:0003352">
    <property type="term" value="P:regulation of cilium movement"/>
    <property type="evidence" value="ECO:0007669"/>
    <property type="project" value="TreeGrafter"/>
</dbReference>
<evidence type="ECO:0000256" key="4">
    <source>
        <dbReference type="ARBA" id="ARBA00023054"/>
    </source>
</evidence>
<dbReference type="InterPro" id="IPR029440">
    <property type="entry name" value="DRC1_C"/>
</dbReference>
<dbReference type="AlphaFoldDB" id="A0A0G4HVM7"/>
<proteinExistence type="inferred from homology"/>
<dbReference type="VEuPathDB" id="CryptoDB:Cvel_1421"/>
<evidence type="ECO:0000256" key="3">
    <source>
        <dbReference type="ARBA" id="ARBA00022846"/>
    </source>
</evidence>
<comment type="similarity">
    <text evidence="9">Belongs to the DRC2 family.</text>
</comment>
<keyword evidence="2" id="KW-0963">Cytoplasm</keyword>
<keyword evidence="6" id="KW-0206">Cytoskeleton</keyword>
<dbReference type="PANTHER" id="PTHR21625">
    <property type="entry name" value="NYD-SP28 PROTEIN"/>
    <property type="match status" value="1"/>
</dbReference>
<reference evidence="15" key="1">
    <citation type="submission" date="2014-11" db="EMBL/GenBank/DDBJ databases">
        <authorList>
            <person name="Otto D Thomas"/>
            <person name="Naeem Raeece"/>
        </authorList>
    </citation>
    <scope>NUCLEOTIDE SEQUENCE</scope>
</reference>
<feature type="domain" description="Dynein regulatory complex protein 1 C-terminal" evidence="14">
    <location>
        <begin position="395"/>
        <end position="452"/>
    </location>
</feature>
<evidence type="ECO:0000256" key="11">
    <source>
        <dbReference type="ARBA" id="ARBA00045865"/>
    </source>
</evidence>
<dbReference type="InterPro" id="IPR039750">
    <property type="entry name" value="DRC1/DRC2"/>
</dbReference>
<evidence type="ECO:0000259" key="13">
    <source>
        <dbReference type="Pfam" id="PF14772"/>
    </source>
</evidence>
<evidence type="ECO:0000256" key="10">
    <source>
        <dbReference type="ARBA" id="ARBA00040899"/>
    </source>
</evidence>
<evidence type="ECO:0000259" key="14">
    <source>
        <dbReference type="Pfam" id="PF14775"/>
    </source>
</evidence>
<feature type="coiled-coil region" evidence="12">
    <location>
        <begin position="425"/>
        <end position="454"/>
    </location>
</feature>
<protein>
    <recommendedName>
        <fullName evidence="10">Dynein regulatory complex subunit 2</fullName>
    </recommendedName>
</protein>
<evidence type="ECO:0000256" key="8">
    <source>
        <dbReference type="ARBA" id="ARBA00037841"/>
    </source>
</evidence>
<evidence type="ECO:0000313" key="15">
    <source>
        <dbReference type="EMBL" id="CEM48529.1"/>
    </source>
</evidence>
<dbReference type="InterPro" id="IPR039505">
    <property type="entry name" value="DRC1/2_N"/>
</dbReference>
<evidence type="ECO:0000256" key="5">
    <source>
        <dbReference type="ARBA" id="ARBA00023069"/>
    </source>
</evidence>
<name>A0A0G4HVM7_9ALVE</name>
<accession>A0A0G4HVM7</accession>
<evidence type="ECO:0000256" key="7">
    <source>
        <dbReference type="ARBA" id="ARBA00023273"/>
    </source>
</evidence>
<evidence type="ECO:0000256" key="1">
    <source>
        <dbReference type="ARBA" id="ARBA00004611"/>
    </source>
</evidence>
<organism evidence="15">
    <name type="scientific">Chromera velia CCMP2878</name>
    <dbReference type="NCBI Taxonomy" id="1169474"/>
    <lineage>
        <taxon>Eukaryota</taxon>
        <taxon>Sar</taxon>
        <taxon>Alveolata</taxon>
        <taxon>Colpodellida</taxon>
        <taxon>Chromeraceae</taxon>
        <taxon>Chromera</taxon>
    </lineage>
</organism>